<protein>
    <submittedName>
        <fullName evidence="1">Uncharacterized protein</fullName>
    </submittedName>
</protein>
<name>A0A0F9SM35_9ZZZZ</name>
<reference evidence="1" key="1">
    <citation type="journal article" date="2015" name="Nature">
        <title>Complex archaea that bridge the gap between prokaryotes and eukaryotes.</title>
        <authorList>
            <person name="Spang A."/>
            <person name="Saw J.H."/>
            <person name="Jorgensen S.L."/>
            <person name="Zaremba-Niedzwiedzka K."/>
            <person name="Martijn J."/>
            <person name="Lind A.E."/>
            <person name="van Eijk R."/>
            <person name="Schleper C."/>
            <person name="Guy L."/>
            <person name="Ettema T.J."/>
        </authorList>
    </citation>
    <scope>NUCLEOTIDE SEQUENCE</scope>
</reference>
<evidence type="ECO:0000313" key="1">
    <source>
        <dbReference type="EMBL" id="KKN37951.1"/>
    </source>
</evidence>
<sequence length="135" mass="15190">MYYTFAITIPARTSLAAPVVETLRLTKGIIHRVEVEFYPGPRRYAWVKIFRGGHQLWPTNPPGSFRTDAYTIAFDEYYEIKTAPTALVVKGYSPDADYSHVVTIRIGLLESKSAILLLTALKGIIKIMKMLGIKV</sequence>
<comment type="caution">
    <text evidence="1">The sequence shown here is derived from an EMBL/GenBank/DDBJ whole genome shotgun (WGS) entry which is preliminary data.</text>
</comment>
<dbReference type="EMBL" id="LAZR01001860">
    <property type="protein sequence ID" value="KKN37951.1"/>
    <property type="molecule type" value="Genomic_DNA"/>
</dbReference>
<dbReference type="AlphaFoldDB" id="A0A0F9SM35"/>
<gene>
    <name evidence="1" type="ORF">LCGC14_0758380</name>
</gene>
<proteinExistence type="predicted"/>
<accession>A0A0F9SM35</accession>
<organism evidence="1">
    <name type="scientific">marine sediment metagenome</name>
    <dbReference type="NCBI Taxonomy" id="412755"/>
    <lineage>
        <taxon>unclassified sequences</taxon>
        <taxon>metagenomes</taxon>
        <taxon>ecological metagenomes</taxon>
    </lineage>
</organism>